<organism evidence="1 2">
    <name type="scientific">Photobacterium iliopiscarium</name>
    <dbReference type="NCBI Taxonomy" id="56192"/>
    <lineage>
        <taxon>Bacteria</taxon>
        <taxon>Pseudomonadati</taxon>
        <taxon>Pseudomonadota</taxon>
        <taxon>Gammaproteobacteria</taxon>
        <taxon>Vibrionales</taxon>
        <taxon>Vibrionaceae</taxon>
        <taxon>Photobacterium</taxon>
    </lineage>
</organism>
<name>A0A2T3MRT5_9GAMM</name>
<comment type="caution">
    <text evidence="1">The sequence shown here is derived from an EMBL/GenBank/DDBJ whole genome shotgun (WGS) entry which is preliminary data.</text>
</comment>
<dbReference type="AlphaFoldDB" id="A0A2T3MRT5"/>
<evidence type="ECO:0000313" key="1">
    <source>
        <dbReference type="EMBL" id="PSV99871.1"/>
    </source>
</evidence>
<accession>A0A2T3MRT5</accession>
<sequence length="416" mass="47842">MKTRIKRWLDEQEISKEAISIFEESLICYDSKAWRSALLMSYVGFLTIVRDRILSASMPTGFTNLAWEQKGRDLRNPDKWDANAFSCTQQKSPALIFIVSEDLRDQVEFWKNRRNDCAHSKPNLITSGHVESFYSFLISNSSKFVVNGSRNSLFNRIKDHYNPDKTPLNTPVDKLIVSLNTSVENAELNDFIDEIFSYLDSTKNSYEIMTGAISGNKIQFIEAIYRLGSTDVKSVTLNKLLISPELAMSVLRKNTQFSNELIGKPQFVRTIWRNYLFKHSMNDFGVLCSLINNGLIPQPQMNEVFEVIFEIDIQPNSLEQRTLELHAFNTFVREKIDNGIFRNFVEANSARKHIISYLDSIILDDTICKKIYDDFHNSYVADDLASALNRYFAENPNKVLEYQAHNLKCPSSLNGL</sequence>
<dbReference type="RefSeq" id="WP_107236577.1">
    <property type="nucleotide sequence ID" value="NZ_PYLW01000001.1"/>
</dbReference>
<protein>
    <submittedName>
        <fullName evidence="1">Uncharacterized protein</fullName>
    </submittedName>
</protein>
<gene>
    <name evidence="1" type="ORF">C9I88_01580</name>
</gene>
<dbReference type="EMBL" id="PYLW01000001">
    <property type="protein sequence ID" value="PSV99871.1"/>
    <property type="molecule type" value="Genomic_DNA"/>
</dbReference>
<dbReference type="Proteomes" id="UP000241954">
    <property type="component" value="Unassembled WGS sequence"/>
</dbReference>
<proteinExistence type="predicted"/>
<reference evidence="1 2" key="1">
    <citation type="submission" date="2018-01" db="EMBL/GenBank/DDBJ databases">
        <title>Whole genome sequencing of Histamine producing bacteria.</title>
        <authorList>
            <person name="Butler K."/>
        </authorList>
    </citation>
    <scope>NUCLEOTIDE SEQUENCE [LARGE SCALE GENOMIC DNA]</scope>
    <source>
        <strain evidence="1 2">NCIMB 13481</strain>
    </source>
</reference>
<evidence type="ECO:0000313" key="2">
    <source>
        <dbReference type="Proteomes" id="UP000241954"/>
    </source>
</evidence>